<dbReference type="AlphaFoldDB" id="A0A9X2ZXD9"/>
<reference evidence="1" key="1">
    <citation type="submission" date="2022-08" db="EMBL/GenBank/DDBJ databases">
        <title>Genomic Encyclopedia of Type Strains, Phase V (KMG-V): Genome sequencing to study the core and pangenomes of soil and plant-associated prokaryotes.</title>
        <authorList>
            <person name="Whitman W."/>
        </authorList>
    </citation>
    <scope>NUCLEOTIDE SEQUENCE</scope>
    <source>
        <strain evidence="1">SP3026</strain>
    </source>
</reference>
<evidence type="ECO:0000313" key="2">
    <source>
        <dbReference type="Proteomes" id="UP001155144"/>
    </source>
</evidence>
<dbReference type="EMBL" id="JANUBL010000024">
    <property type="protein sequence ID" value="MCS4123139.1"/>
    <property type="molecule type" value="Genomic_DNA"/>
</dbReference>
<organism evidence="1 2">
    <name type="scientific">Salinibacter ruber</name>
    <dbReference type="NCBI Taxonomy" id="146919"/>
    <lineage>
        <taxon>Bacteria</taxon>
        <taxon>Pseudomonadati</taxon>
        <taxon>Rhodothermota</taxon>
        <taxon>Rhodothermia</taxon>
        <taxon>Rhodothermales</taxon>
        <taxon>Salinibacteraceae</taxon>
        <taxon>Salinibacter</taxon>
    </lineage>
</organism>
<comment type="caution">
    <text evidence="1">The sequence shown here is derived from an EMBL/GenBank/DDBJ whole genome shotgun (WGS) entry which is preliminary data.</text>
</comment>
<name>A0A9X2ZXD9_9BACT</name>
<protein>
    <submittedName>
        <fullName evidence="1">Uncharacterized protein</fullName>
    </submittedName>
</protein>
<evidence type="ECO:0000313" key="1">
    <source>
        <dbReference type="EMBL" id="MCS4123139.1"/>
    </source>
</evidence>
<accession>A0A9X2ZXD9</accession>
<gene>
    <name evidence="1" type="ORF">GGP45_003510</name>
</gene>
<dbReference type="Proteomes" id="UP001155144">
    <property type="component" value="Unassembled WGS sequence"/>
</dbReference>
<sequence length="35" mass="3822">MTELVEVAVLLVAVTVVHGGMPLHLWKTHATPSKR</sequence>
<proteinExistence type="predicted"/>